<name>A0A543G9X4_9PSEU</name>
<organism evidence="3 4">
    <name type="scientific">Pseudonocardia cypriaca</name>
    <dbReference type="NCBI Taxonomy" id="882449"/>
    <lineage>
        <taxon>Bacteria</taxon>
        <taxon>Bacillati</taxon>
        <taxon>Actinomycetota</taxon>
        <taxon>Actinomycetes</taxon>
        <taxon>Pseudonocardiales</taxon>
        <taxon>Pseudonocardiaceae</taxon>
        <taxon>Pseudonocardia</taxon>
    </lineage>
</organism>
<evidence type="ECO:0000256" key="2">
    <source>
        <dbReference type="SAM" id="SignalP"/>
    </source>
</evidence>
<gene>
    <name evidence="3" type="ORF">FB388_0226</name>
</gene>
<dbReference type="AlphaFoldDB" id="A0A543G9X4"/>
<dbReference type="Proteomes" id="UP000319818">
    <property type="component" value="Unassembled WGS sequence"/>
</dbReference>
<reference evidence="3 4" key="1">
    <citation type="submission" date="2019-06" db="EMBL/GenBank/DDBJ databases">
        <title>Sequencing the genomes of 1000 actinobacteria strains.</title>
        <authorList>
            <person name="Klenk H.-P."/>
        </authorList>
    </citation>
    <scope>NUCLEOTIDE SEQUENCE [LARGE SCALE GENOMIC DNA]</scope>
    <source>
        <strain evidence="3 4">DSM 45511</strain>
    </source>
</reference>
<dbReference type="EMBL" id="VFPH01000001">
    <property type="protein sequence ID" value="TQM42890.1"/>
    <property type="molecule type" value="Genomic_DNA"/>
</dbReference>
<protein>
    <recommendedName>
        <fullName evidence="5">DUF3558 domain-containing protein</fullName>
    </recommendedName>
</protein>
<evidence type="ECO:0000313" key="4">
    <source>
        <dbReference type="Proteomes" id="UP000319818"/>
    </source>
</evidence>
<keyword evidence="2" id="KW-0732">Signal</keyword>
<proteinExistence type="predicted"/>
<feature type="compositionally biased region" description="Low complexity" evidence="1">
    <location>
        <begin position="26"/>
        <end position="44"/>
    </location>
</feature>
<feature type="chain" id="PRO_5039093635" description="DUF3558 domain-containing protein" evidence="2">
    <location>
        <begin position="26"/>
        <end position="190"/>
    </location>
</feature>
<keyword evidence="4" id="KW-1185">Reference proteome</keyword>
<evidence type="ECO:0000313" key="3">
    <source>
        <dbReference type="EMBL" id="TQM42890.1"/>
    </source>
</evidence>
<comment type="caution">
    <text evidence="3">The sequence shown here is derived from an EMBL/GenBank/DDBJ whole genome shotgun (WGS) entry which is preliminary data.</text>
</comment>
<evidence type="ECO:0008006" key="5">
    <source>
        <dbReference type="Google" id="ProtNLM"/>
    </source>
</evidence>
<feature type="region of interest" description="Disordered" evidence="1">
    <location>
        <begin position="26"/>
        <end position="47"/>
    </location>
</feature>
<feature type="signal peptide" evidence="2">
    <location>
        <begin position="1"/>
        <end position="25"/>
    </location>
</feature>
<evidence type="ECO:0000256" key="1">
    <source>
        <dbReference type="SAM" id="MobiDB-lite"/>
    </source>
</evidence>
<sequence>MHQTRLLWAALCVLAVSACSVSVQGEAEPADRSAPPASAAPGGERSADRVLQVDAACPLLDGGKVGATLGGEPARAVEQPVEEKADGTRTMYCMYQVSERSAVALLQFTVLPGEASPSEIIARVSAGGEGDGEPVEGLGEAAVLTRDGETMELSSAFTAGGMSVLTSLTASKAATKDMIQPLLVEVIDQF</sequence>
<dbReference type="PROSITE" id="PS51257">
    <property type="entry name" value="PROKAR_LIPOPROTEIN"/>
    <property type="match status" value="1"/>
</dbReference>
<accession>A0A543G9X4</accession>
<dbReference type="RefSeq" id="WP_142095713.1">
    <property type="nucleotide sequence ID" value="NZ_VFPH01000001.1"/>
</dbReference>